<feature type="transmembrane region" description="Helical" evidence="2">
    <location>
        <begin position="387"/>
        <end position="405"/>
    </location>
</feature>
<dbReference type="InterPro" id="IPR026961">
    <property type="entry name" value="PGG_dom"/>
</dbReference>
<feature type="transmembrane region" description="Helical" evidence="2">
    <location>
        <begin position="617"/>
        <end position="637"/>
    </location>
</feature>
<feature type="transmembrane region" description="Helical" evidence="2">
    <location>
        <begin position="738"/>
        <end position="756"/>
    </location>
</feature>
<feature type="transmembrane region" description="Helical" evidence="2">
    <location>
        <begin position="569"/>
        <end position="585"/>
    </location>
</feature>
<feature type="transmembrane region" description="Helical" evidence="2">
    <location>
        <begin position="199"/>
        <end position="217"/>
    </location>
</feature>
<protein>
    <recommendedName>
        <fullName evidence="3">PGG domain-containing protein</fullName>
    </recommendedName>
</protein>
<feature type="transmembrane region" description="Helical" evidence="2">
    <location>
        <begin position="30"/>
        <end position="47"/>
    </location>
</feature>
<proteinExistence type="predicted"/>
<evidence type="ECO:0000313" key="4">
    <source>
        <dbReference type="EMBL" id="TVU51633.1"/>
    </source>
</evidence>
<feature type="transmembrane region" description="Helical" evidence="2">
    <location>
        <begin position="784"/>
        <end position="806"/>
    </location>
</feature>
<feature type="region of interest" description="Disordered" evidence="1">
    <location>
        <begin position="708"/>
        <end position="728"/>
    </location>
</feature>
<dbReference type="PANTHER" id="PTHR24177:SF380">
    <property type="entry name" value="OS06G0294200 PROTEIN"/>
    <property type="match status" value="1"/>
</dbReference>
<feature type="transmembrane region" description="Helical" evidence="2">
    <location>
        <begin position="303"/>
        <end position="328"/>
    </location>
</feature>
<evidence type="ECO:0000256" key="1">
    <source>
        <dbReference type="SAM" id="MobiDB-lite"/>
    </source>
</evidence>
<dbReference type="PANTHER" id="PTHR24177">
    <property type="entry name" value="CASKIN"/>
    <property type="match status" value="1"/>
</dbReference>
<name>A0A5J9WU88_9POAL</name>
<comment type="caution">
    <text evidence="4">The sequence shown here is derived from an EMBL/GenBank/DDBJ whole genome shotgun (WGS) entry which is preliminary data.</text>
</comment>
<feature type="non-terminal residue" evidence="4">
    <location>
        <position position="1"/>
    </location>
</feature>
<evidence type="ECO:0000256" key="2">
    <source>
        <dbReference type="SAM" id="Phobius"/>
    </source>
</evidence>
<dbReference type="EMBL" id="RWGY01000002">
    <property type="protein sequence ID" value="TVU51633.1"/>
    <property type="molecule type" value="Genomic_DNA"/>
</dbReference>
<feature type="transmembrane region" description="Helical" evidence="2">
    <location>
        <begin position="132"/>
        <end position="151"/>
    </location>
</feature>
<feature type="transmembrane region" description="Helical" evidence="2">
    <location>
        <begin position="494"/>
        <end position="514"/>
    </location>
</feature>
<feature type="transmembrane region" description="Helical" evidence="2">
    <location>
        <begin position="157"/>
        <end position="179"/>
    </location>
</feature>
<dbReference type="OrthoDB" id="681126at2759"/>
<feature type="transmembrane region" description="Helical" evidence="2">
    <location>
        <begin position="280"/>
        <end position="297"/>
    </location>
</feature>
<feature type="transmembrane region" description="Helical" evidence="2">
    <location>
        <begin position="678"/>
        <end position="701"/>
    </location>
</feature>
<keyword evidence="2" id="KW-0472">Membrane</keyword>
<dbReference type="Proteomes" id="UP000324897">
    <property type="component" value="Chromosome 6"/>
</dbReference>
<feature type="domain" description="PGG" evidence="3">
    <location>
        <begin position="730"/>
        <end position="841"/>
    </location>
</feature>
<dbReference type="GO" id="GO:0016020">
    <property type="term" value="C:membrane"/>
    <property type="evidence" value="ECO:0007669"/>
    <property type="project" value="TreeGrafter"/>
</dbReference>
<feature type="transmembrane region" description="Helical" evidence="2">
    <location>
        <begin position="435"/>
        <end position="452"/>
    </location>
</feature>
<organism evidence="4 5">
    <name type="scientific">Eragrostis curvula</name>
    <name type="common">weeping love grass</name>
    <dbReference type="NCBI Taxonomy" id="38414"/>
    <lineage>
        <taxon>Eukaryota</taxon>
        <taxon>Viridiplantae</taxon>
        <taxon>Streptophyta</taxon>
        <taxon>Embryophyta</taxon>
        <taxon>Tracheophyta</taxon>
        <taxon>Spermatophyta</taxon>
        <taxon>Magnoliopsida</taxon>
        <taxon>Liliopsida</taxon>
        <taxon>Poales</taxon>
        <taxon>Poaceae</taxon>
        <taxon>PACMAD clade</taxon>
        <taxon>Chloridoideae</taxon>
        <taxon>Eragrostideae</taxon>
        <taxon>Eragrostidinae</taxon>
        <taxon>Eragrostis</taxon>
    </lineage>
</organism>
<reference evidence="4 5" key="1">
    <citation type="journal article" date="2019" name="Sci. Rep.">
        <title>A high-quality genome of Eragrostis curvula grass provides insights into Poaceae evolution and supports new strategies to enhance forage quality.</title>
        <authorList>
            <person name="Carballo J."/>
            <person name="Santos B.A.C.M."/>
            <person name="Zappacosta D."/>
            <person name="Garbus I."/>
            <person name="Selva J.P."/>
            <person name="Gallo C.A."/>
            <person name="Diaz A."/>
            <person name="Albertini E."/>
            <person name="Caccamo M."/>
            <person name="Echenique V."/>
        </authorList>
    </citation>
    <scope>NUCLEOTIDE SEQUENCE [LARGE SCALE GENOMIC DNA]</scope>
    <source>
        <strain evidence="5">cv. Victoria</strain>
        <tissue evidence="4">Leaf</tissue>
    </source>
</reference>
<keyword evidence="2" id="KW-0812">Transmembrane</keyword>
<feature type="domain" description="PGG" evidence="3">
    <location>
        <begin position="379"/>
        <end position="486"/>
    </location>
</feature>
<feature type="transmembrane region" description="Helical" evidence="2">
    <location>
        <begin position="464"/>
        <end position="482"/>
    </location>
</feature>
<feature type="transmembrane region" description="Helical" evidence="2">
    <location>
        <begin position="813"/>
        <end position="836"/>
    </location>
</feature>
<gene>
    <name evidence="4" type="ORF">EJB05_03073</name>
</gene>
<feature type="domain" description="PGG" evidence="3">
    <location>
        <begin position="24"/>
        <end position="154"/>
    </location>
</feature>
<evidence type="ECO:0000259" key="3">
    <source>
        <dbReference type="Pfam" id="PF13962"/>
    </source>
</evidence>
<keyword evidence="5" id="KW-1185">Reference proteome</keyword>
<accession>A0A5J9WU88</accession>
<dbReference type="AlphaFoldDB" id="A0A5J9WU88"/>
<feature type="transmembrane region" description="Helical" evidence="2">
    <location>
        <begin position="649"/>
        <end position="666"/>
    </location>
</feature>
<keyword evidence="2" id="KW-1133">Transmembrane helix</keyword>
<dbReference type="Pfam" id="PF13962">
    <property type="entry name" value="PGG"/>
    <property type="match status" value="5"/>
</dbReference>
<feature type="transmembrane region" description="Helical" evidence="2">
    <location>
        <begin position="80"/>
        <end position="102"/>
    </location>
</feature>
<feature type="domain" description="PGG" evidence="3">
    <location>
        <begin position="191"/>
        <end position="301"/>
    </location>
</feature>
<feature type="region of interest" description="Disordered" evidence="1">
    <location>
        <begin position="878"/>
        <end position="902"/>
    </location>
</feature>
<evidence type="ECO:0000313" key="5">
    <source>
        <dbReference type="Proteomes" id="UP000324897"/>
    </source>
</evidence>
<feature type="domain" description="PGG" evidence="3">
    <location>
        <begin position="562"/>
        <end position="671"/>
    </location>
</feature>
<sequence length="902" mass="97623">SVRTRQQPGPGAAMGKSGEKDPWEYSLRKYLLLLATLVATVTYAAGFNPPGGVWQDTDNKSGHLAGDPIIRYTNYPRYLAFFYCNATAFALSLVVIVLILILSMMHDRAKENGSSSSPSSPSSSSSSAPLHTLRVVMVLDLLSLMTAYAAGAWRDTLTTVCSLVLLAGAVLYVAVNLLLASCDKKAKNDTDLDRVRKVLMLLATFAVSVTYAAGLSAPGGFWDDGGIAAGHQPGRAVLKGGRHDGRLKAFFVCNTMAFVASLLIVVLLLDKKLQGRSYELYGFIVVALLGLVGAYSAGSCREIGTTMCVIALFGGVIILCILIQVAIVNTSTWELVERKYKSFSERVTKSKLFCWLNSGSSTTILISLHFLSDDNPRKEATEKARSLVLLLATLAAAITYQAGLVPPGGLWQEDGHGYMAGDPILLTRNPRRYKAFYYCNSVAFVASLVAIIMVRQKTLHQHNALEAAMILDLFGLIGAYAAGSCRDVNTSIYAMALAGAVLVYVVIHVVFFTLDHHDVDSAIKGVDDGLSKKGKDDDRSKKRMVDDALKKIKKLQDELDIVEKRRKRLLLFAIVAATITYQAGLTPPSGFRLQDDESGHQAGDPVLLYNSSRRYKAFFYCNSVSFMLSIALIILLVNKHLYRPAIRSNGLSVCTAVGMCGLVGAYAAGSTQHFKTSIYIFVLAGVVMLVVAVLVLVFLCIHRKKKEGSTQDGGAEESSAPEKTEDKEKKELHAKRKYLMLLGILVASVTYQAGLAPPGGVWQSDGVGHAAGNPVMHDNRLPRYLAFFYSNSISFVASIVVIILLLPESPDKWWLGVEVMNATIMLDLLGLLVAYAAGSSRSWKTAGYVSALVIAVLGYIVIHVVLSCVTRFCQKEDGDLSAPESKEDGDLSAAESKEDGHV</sequence>
<feature type="transmembrane region" description="Helical" evidence="2">
    <location>
        <begin position="848"/>
        <end position="866"/>
    </location>
</feature>
<feature type="transmembrane region" description="Helical" evidence="2">
    <location>
        <begin position="249"/>
        <end position="268"/>
    </location>
</feature>
<dbReference type="Gramene" id="TVU51633">
    <property type="protein sequence ID" value="TVU51633"/>
    <property type="gene ID" value="EJB05_03073"/>
</dbReference>